<evidence type="ECO:0000256" key="6">
    <source>
        <dbReference type="ARBA" id="ARBA00022840"/>
    </source>
</evidence>
<gene>
    <name evidence="12" type="ORF">WJ35_16790</name>
</gene>
<dbReference type="PANTHER" id="PTHR24221">
    <property type="entry name" value="ATP-BINDING CASSETTE SUB-FAMILY B"/>
    <property type="match status" value="1"/>
</dbReference>
<dbReference type="InterPro" id="IPR039421">
    <property type="entry name" value="Type_1_exporter"/>
</dbReference>
<evidence type="ECO:0000259" key="10">
    <source>
        <dbReference type="PROSITE" id="PS50893"/>
    </source>
</evidence>
<evidence type="ECO:0000256" key="8">
    <source>
        <dbReference type="ARBA" id="ARBA00023136"/>
    </source>
</evidence>
<keyword evidence="3" id="KW-0997">Cell inner membrane</keyword>
<dbReference type="GO" id="GO:0016887">
    <property type="term" value="F:ATP hydrolysis activity"/>
    <property type="evidence" value="ECO:0007669"/>
    <property type="project" value="InterPro"/>
</dbReference>
<evidence type="ECO:0000256" key="2">
    <source>
        <dbReference type="ARBA" id="ARBA00022475"/>
    </source>
</evidence>
<feature type="transmembrane region" description="Helical" evidence="9">
    <location>
        <begin position="274"/>
        <end position="296"/>
    </location>
</feature>
<feature type="transmembrane region" description="Helical" evidence="9">
    <location>
        <begin position="248"/>
        <end position="268"/>
    </location>
</feature>
<keyword evidence="8 9" id="KW-0472">Membrane</keyword>
<feature type="domain" description="ABC transmembrane type-1" evidence="11">
    <location>
        <begin position="24"/>
        <end position="301"/>
    </location>
</feature>
<dbReference type="CDD" id="cd03228">
    <property type="entry name" value="ABCC_MRP_Like"/>
    <property type="match status" value="1"/>
</dbReference>
<dbReference type="InterPro" id="IPR011527">
    <property type="entry name" value="ABC1_TM_dom"/>
</dbReference>
<keyword evidence="7 9" id="KW-1133">Transmembrane helix</keyword>
<organism evidence="12 13">
    <name type="scientific">Burkholderia ubonensis</name>
    <dbReference type="NCBI Taxonomy" id="101571"/>
    <lineage>
        <taxon>Bacteria</taxon>
        <taxon>Pseudomonadati</taxon>
        <taxon>Pseudomonadota</taxon>
        <taxon>Betaproteobacteria</taxon>
        <taxon>Burkholderiales</taxon>
        <taxon>Burkholderiaceae</taxon>
        <taxon>Burkholderia</taxon>
        <taxon>Burkholderia cepacia complex</taxon>
    </lineage>
</organism>
<keyword evidence="5" id="KW-0547">Nucleotide-binding</keyword>
<evidence type="ECO:0000256" key="4">
    <source>
        <dbReference type="ARBA" id="ARBA00022692"/>
    </source>
</evidence>
<evidence type="ECO:0000313" key="13">
    <source>
        <dbReference type="Proteomes" id="UP000243680"/>
    </source>
</evidence>
<keyword evidence="4 9" id="KW-0812">Transmembrane</keyword>
<dbReference type="GO" id="GO:0015833">
    <property type="term" value="P:peptide transport"/>
    <property type="evidence" value="ECO:0007669"/>
    <property type="project" value="InterPro"/>
</dbReference>
<feature type="transmembrane region" description="Helical" evidence="9">
    <location>
        <begin position="157"/>
        <end position="177"/>
    </location>
</feature>
<dbReference type="Proteomes" id="UP000243680">
    <property type="component" value="Chromosome 3"/>
</dbReference>
<evidence type="ECO:0000256" key="1">
    <source>
        <dbReference type="ARBA" id="ARBA00004651"/>
    </source>
</evidence>
<dbReference type="GO" id="GO:1904680">
    <property type="term" value="F:peptide transmembrane transporter activity"/>
    <property type="evidence" value="ECO:0007669"/>
    <property type="project" value="InterPro"/>
</dbReference>
<dbReference type="GO" id="GO:0140359">
    <property type="term" value="F:ABC-type transporter activity"/>
    <property type="evidence" value="ECO:0007669"/>
    <property type="project" value="InterPro"/>
</dbReference>
<evidence type="ECO:0000256" key="3">
    <source>
        <dbReference type="ARBA" id="ARBA00022519"/>
    </source>
</evidence>
<dbReference type="RefSeq" id="WP_069239543.1">
    <property type="nucleotide sequence ID" value="NZ_CP013421.1"/>
</dbReference>
<feature type="transmembrane region" description="Helical" evidence="9">
    <location>
        <begin position="60"/>
        <end position="85"/>
    </location>
</feature>
<evidence type="ECO:0000259" key="11">
    <source>
        <dbReference type="PROSITE" id="PS50929"/>
    </source>
</evidence>
<feature type="transmembrane region" description="Helical" evidence="9">
    <location>
        <begin position="24"/>
        <end position="48"/>
    </location>
</feature>
<feature type="domain" description="ABC transporter" evidence="10">
    <location>
        <begin position="343"/>
        <end position="565"/>
    </location>
</feature>
<dbReference type="Gene3D" id="3.40.50.300">
    <property type="entry name" value="P-loop containing nucleotide triphosphate hydrolases"/>
    <property type="match status" value="1"/>
</dbReference>
<dbReference type="Pfam" id="PF00005">
    <property type="entry name" value="ABC_tran"/>
    <property type="match status" value="1"/>
</dbReference>
<evidence type="ECO:0000313" key="12">
    <source>
        <dbReference type="EMBL" id="AOJ76734.1"/>
    </source>
</evidence>
<dbReference type="SMART" id="SM00382">
    <property type="entry name" value="AAA"/>
    <property type="match status" value="1"/>
</dbReference>
<dbReference type="SUPFAM" id="SSF90123">
    <property type="entry name" value="ABC transporter transmembrane region"/>
    <property type="match status" value="1"/>
</dbReference>
<dbReference type="PANTHER" id="PTHR24221:SF654">
    <property type="entry name" value="ATP-BINDING CASSETTE SUB-FAMILY B MEMBER 6"/>
    <property type="match status" value="1"/>
</dbReference>
<dbReference type="InterPro" id="IPR003593">
    <property type="entry name" value="AAA+_ATPase"/>
</dbReference>
<dbReference type="PROSITE" id="PS50929">
    <property type="entry name" value="ABC_TM1F"/>
    <property type="match status" value="1"/>
</dbReference>
<keyword evidence="2" id="KW-1003">Cell membrane</keyword>
<dbReference type="PROSITE" id="PS50893">
    <property type="entry name" value="ABC_TRANSPORTER_2"/>
    <property type="match status" value="1"/>
</dbReference>
<dbReference type="InterPro" id="IPR003439">
    <property type="entry name" value="ABC_transporter-like_ATP-bd"/>
</dbReference>
<dbReference type="InterPro" id="IPR027417">
    <property type="entry name" value="P-loop_NTPase"/>
</dbReference>
<dbReference type="GO" id="GO:0005886">
    <property type="term" value="C:plasma membrane"/>
    <property type="evidence" value="ECO:0007669"/>
    <property type="project" value="UniProtKB-SubCell"/>
</dbReference>
<evidence type="ECO:0000256" key="7">
    <source>
        <dbReference type="ARBA" id="ARBA00022989"/>
    </source>
</evidence>
<dbReference type="Pfam" id="PF00664">
    <property type="entry name" value="ABC_membrane"/>
    <property type="match status" value="1"/>
</dbReference>
<dbReference type="SUPFAM" id="SSF52540">
    <property type="entry name" value="P-loop containing nucleoside triphosphate hydrolases"/>
    <property type="match status" value="1"/>
</dbReference>
<dbReference type="NCBIfam" id="TIGR01194">
    <property type="entry name" value="cyc_pep_trnsptr"/>
    <property type="match status" value="1"/>
</dbReference>
<dbReference type="AlphaFoldDB" id="A0A1B4LHX0"/>
<sequence>MDFAESKSPPWHSAVTLMWRSHPWLTLGTVLTGLISGIASIVGVGLISRALHDQDERRTLLLVFIAVNVVAIVCRSGAAVMPSYVCMKVMTRLRVNLCKRILATPLEEIDRRGAPNVLTMLTQDIPQLSQTLLTIPTIIVQSVVLICSIVYLAYLSWVVFASTMILTIAGLVLYLSFYRRAVDFTERVRDEFVQFNEYTHSLVFGIKELKLNRARRRWFTRAAIELSSRRVAGYNYIERFWFMSGDSIGQITVAVLLGSLLFGVPSLGVVDPSVLTASILAVLYMMGPLTMLINILPIMAEGKTALARLAEFGFLIDDTQVSPADRSPERAPESSSAGAWRVIELKGVKMNYHDHESSSDFVLGPINMTIHAGELVYVIGGNGSGKSTLAKILSGLYAPTEGHIALDGKVIDDDARERYRNLFSAVFTDFHLFDRVIGPDREDEGIARARRYLETLKLADKITIDGKHYSTTTALSTGQRKRLALLCAYIEDRPIYILDEWAADQDPVFKRFFYEVLVPDLRARGKCVVIITHDDQYFGLADRVIRLDSGRIFSDTAMETARAEAAG</sequence>
<accession>A0A1B4LHX0</accession>
<dbReference type="Gene3D" id="1.20.1560.10">
    <property type="entry name" value="ABC transporter type 1, transmembrane domain"/>
    <property type="match status" value="1"/>
</dbReference>
<evidence type="ECO:0000256" key="9">
    <source>
        <dbReference type="SAM" id="Phobius"/>
    </source>
</evidence>
<proteinExistence type="predicted"/>
<feature type="transmembrane region" description="Helical" evidence="9">
    <location>
        <begin position="132"/>
        <end position="151"/>
    </location>
</feature>
<evidence type="ECO:0000256" key="5">
    <source>
        <dbReference type="ARBA" id="ARBA00022741"/>
    </source>
</evidence>
<comment type="subcellular location">
    <subcellularLocation>
        <location evidence="1">Cell membrane</location>
        <topology evidence="1">Multi-pass membrane protein</topology>
    </subcellularLocation>
</comment>
<dbReference type="InterPro" id="IPR036640">
    <property type="entry name" value="ABC1_TM_sf"/>
</dbReference>
<name>A0A1B4LHX0_9BURK</name>
<keyword evidence="6 12" id="KW-0067">ATP-binding</keyword>
<dbReference type="GO" id="GO:0005524">
    <property type="term" value="F:ATP binding"/>
    <property type="evidence" value="ECO:0007669"/>
    <property type="project" value="UniProtKB-KW"/>
</dbReference>
<protein>
    <submittedName>
        <fullName evidence="12">ATP-binding protein</fullName>
    </submittedName>
</protein>
<reference evidence="12 13" key="1">
    <citation type="submission" date="2015-12" db="EMBL/GenBank/DDBJ databases">
        <title>Diversity of Burkholderia near neighbor genomes.</title>
        <authorList>
            <person name="Sahl J."/>
            <person name="Wagner D."/>
            <person name="Keim P."/>
        </authorList>
    </citation>
    <scope>NUCLEOTIDE SEQUENCE [LARGE SCALE GENOMIC DNA]</scope>
    <source>
        <strain evidence="12 13">MSMB0783</strain>
    </source>
</reference>
<dbReference type="EMBL" id="CP013421">
    <property type="protein sequence ID" value="AOJ76734.1"/>
    <property type="molecule type" value="Genomic_DNA"/>
</dbReference>
<dbReference type="InterPro" id="IPR005898">
    <property type="entry name" value="Cyc_pep_transpt_SyrD/YojI"/>
</dbReference>
<dbReference type="GO" id="GO:0034040">
    <property type="term" value="F:ATPase-coupled lipid transmembrane transporter activity"/>
    <property type="evidence" value="ECO:0007669"/>
    <property type="project" value="TreeGrafter"/>
</dbReference>